<gene>
    <name evidence="3" type="ORF">H6G24_23310</name>
</gene>
<dbReference type="InterPro" id="IPR045475">
    <property type="entry name" value="iSTAND"/>
</dbReference>
<keyword evidence="4" id="KW-1185">Reference proteome</keyword>
<evidence type="ECO:0000313" key="3">
    <source>
        <dbReference type="EMBL" id="MBD2198399.1"/>
    </source>
</evidence>
<comment type="caution">
    <text evidence="3">The sequence shown here is derived from an EMBL/GenBank/DDBJ whole genome shotgun (WGS) entry which is preliminary data.</text>
</comment>
<accession>A0ABR8AF56</accession>
<protein>
    <submittedName>
        <fullName evidence="3">XRE family transcriptional regulator</fullName>
    </submittedName>
</protein>
<feature type="domain" description="Inactive STAND" evidence="2">
    <location>
        <begin position="101"/>
        <end position="244"/>
    </location>
</feature>
<evidence type="ECO:0000259" key="1">
    <source>
        <dbReference type="Pfam" id="PF19961"/>
    </source>
</evidence>
<dbReference type="Pfam" id="PF19961">
    <property type="entry name" value="EAD8"/>
    <property type="match status" value="1"/>
</dbReference>
<dbReference type="Pfam" id="PF19995">
    <property type="entry name" value="iSTAND"/>
    <property type="match status" value="1"/>
</dbReference>
<feature type="domain" description="Effector-associated" evidence="1">
    <location>
        <begin position="2"/>
        <end position="80"/>
    </location>
</feature>
<evidence type="ECO:0000259" key="2">
    <source>
        <dbReference type="Pfam" id="PF19995"/>
    </source>
</evidence>
<sequence>MENESQRRGYLFRALGTNTPVQYRLAFNTPTDDFIPNLVNELVVYGKTSSGKPALYALLKVIREDVGIDVQATIDALIVEFLPSAATQTISTPPHLVFDLLLQVDFKQQTNIVREVMRSYFTAGFLVHNEPECGLEFLLAKLFRMKPSLKNNQPIVFDVGYRKIDRLWMQLGRYFRVDPISTSEILEKICERWQTQDVVFIFNKVDCLQPEIFSAWLEEFWEPLVNIGKENPPQKSTHLFMFLVDHGGKVHQSNINVSTTTSPPLDPRIPLYLPTVDSFTLEIIEEWITEVVMQRSDIEIEFDQFTSEILFQKSCQGIPQFVFEEICSFFSIDCEKVFTQCIKI</sequence>
<proteinExistence type="predicted"/>
<dbReference type="EMBL" id="JACJQH010000040">
    <property type="protein sequence ID" value="MBD2198399.1"/>
    <property type="molecule type" value="Genomic_DNA"/>
</dbReference>
<dbReference type="InterPro" id="IPR045437">
    <property type="entry name" value="EAD8"/>
</dbReference>
<organism evidence="3 4">
    <name type="scientific">Calothrix parietina FACHB-288</name>
    <dbReference type="NCBI Taxonomy" id="2692896"/>
    <lineage>
        <taxon>Bacteria</taxon>
        <taxon>Bacillati</taxon>
        <taxon>Cyanobacteriota</taxon>
        <taxon>Cyanophyceae</taxon>
        <taxon>Nostocales</taxon>
        <taxon>Calotrichaceae</taxon>
        <taxon>Calothrix</taxon>
    </lineage>
</organism>
<evidence type="ECO:0000313" key="4">
    <source>
        <dbReference type="Proteomes" id="UP000658514"/>
    </source>
</evidence>
<reference evidence="3 4" key="1">
    <citation type="journal article" date="2020" name="ISME J.">
        <title>Comparative genomics reveals insights into cyanobacterial evolution and habitat adaptation.</title>
        <authorList>
            <person name="Chen M.Y."/>
            <person name="Teng W.K."/>
            <person name="Zhao L."/>
            <person name="Hu C.X."/>
            <person name="Zhou Y.K."/>
            <person name="Han B.P."/>
            <person name="Song L.R."/>
            <person name="Shu W.S."/>
        </authorList>
    </citation>
    <scope>NUCLEOTIDE SEQUENCE [LARGE SCALE GENOMIC DNA]</scope>
    <source>
        <strain evidence="3 4">FACHB-288</strain>
    </source>
</reference>
<dbReference type="Proteomes" id="UP000658514">
    <property type="component" value="Unassembled WGS sequence"/>
</dbReference>
<name>A0ABR8AF56_9CYAN</name>